<accession>B4QAH8</accession>
<dbReference type="PhylomeDB" id="B4QAH8"/>
<name>B4QAH8_DROSI</name>
<dbReference type="EMBL" id="CM000361">
    <property type="protein sequence ID" value="EDX05595.1"/>
    <property type="molecule type" value="Genomic_DNA"/>
</dbReference>
<organism evidence="1 2">
    <name type="scientific">Drosophila simulans</name>
    <name type="common">Fruit fly</name>
    <dbReference type="NCBI Taxonomy" id="7240"/>
    <lineage>
        <taxon>Eukaryota</taxon>
        <taxon>Metazoa</taxon>
        <taxon>Ecdysozoa</taxon>
        <taxon>Arthropoda</taxon>
        <taxon>Hexapoda</taxon>
        <taxon>Insecta</taxon>
        <taxon>Pterygota</taxon>
        <taxon>Neoptera</taxon>
        <taxon>Endopterygota</taxon>
        <taxon>Diptera</taxon>
        <taxon>Brachycera</taxon>
        <taxon>Muscomorpha</taxon>
        <taxon>Ephydroidea</taxon>
        <taxon>Drosophilidae</taxon>
        <taxon>Drosophila</taxon>
        <taxon>Sophophora</taxon>
    </lineage>
</organism>
<evidence type="ECO:0000313" key="2">
    <source>
        <dbReference type="Proteomes" id="UP000000304"/>
    </source>
</evidence>
<dbReference type="HOGENOM" id="CLU_1983914_0_0_1"/>
<reference evidence="1 2" key="1">
    <citation type="journal article" date="2007" name="Nature">
        <title>Evolution of genes and genomes on the Drosophila phylogeny.</title>
        <authorList>
            <consortium name="Drosophila 12 Genomes Consortium"/>
            <person name="Clark A.G."/>
            <person name="Eisen M.B."/>
            <person name="Smith D.R."/>
            <person name="Bergman C.M."/>
            <person name="Oliver B."/>
            <person name="Markow T.A."/>
            <person name="Kaufman T.C."/>
            <person name="Kellis M."/>
            <person name="Gelbart W."/>
            <person name="Iyer V.N."/>
            <person name="Pollard D.A."/>
            <person name="Sackton T.B."/>
            <person name="Larracuente A.M."/>
            <person name="Singh N.D."/>
            <person name="Abad J.P."/>
            <person name="Abt D.N."/>
            <person name="Adryan B."/>
            <person name="Aguade M."/>
            <person name="Akashi H."/>
            <person name="Anderson W.W."/>
            <person name="Aquadro C.F."/>
            <person name="Ardell D.H."/>
            <person name="Arguello R."/>
            <person name="Artieri C.G."/>
            <person name="Barbash D.A."/>
            <person name="Barker D."/>
            <person name="Barsanti P."/>
            <person name="Batterham P."/>
            <person name="Batzoglou S."/>
            <person name="Begun D."/>
            <person name="Bhutkar A."/>
            <person name="Blanco E."/>
            <person name="Bosak S.A."/>
            <person name="Bradley R.K."/>
            <person name="Brand A.D."/>
            <person name="Brent M.R."/>
            <person name="Brooks A.N."/>
            <person name="Brown R.H."/>
            <person name="Butlin R.K."/>
            <person name="Caggese C."/>
            <person name="Calvi B.R."/>
            <person name="Bernardo de Carvalho A."/>
            <person name="Caspi A."/>
            <person name="Castrezana S."/>
            <person name="Celniker S.E."/>
            <person name="Chang J.L."/>
            <person name="Chapple C."/>
            <person name="Chatterji S."/>
            <person name="Chinwalla A."/>
            <person name="Civetta A."/>
            <person name="Clifton S.W."/>
            <person name="Comeron J.M."/>
            <person name="Costello J.C."/>
            <person name="Coyne J.A."/>
            <person name="Daub J."/>
            <person name="David R.G."/>
            <person name="Delcher A.L."/>
            <person name="Delehaunty K."/>
            <person name="Do C.B."/>
            <person name="Ebling H."/>
            <person name="Edwards K."/>
            <person name="Eickbush T."/>
            <person name="Evans J.D."/>
            <person name="Filipski A."/>
            <person name="Findeiss S."/>
            <person name="Freyhult E."/>
            <person name="Fulton L."/>
            <person name="Fulton R."/>
            <person name="Garcia A.C."/>
            <person name="Gardiner A."/>
            <person name="Garfield D.A."/>
            <person name="Garvin B.E."/>
            <person name="Gibson G."/>
            <person name="Gilbert D."/>
            <person name="Gnerre S."/>
            <person name="Godfrey J."/>
            <person name="Good R."/>
            <person name="Gotea V."/>
            <person name="Gravely B."/>
            <person name="Greenberg A.J."/>
            <person name="Griffiths-Jones S."/>
            <person name="Gross S."/>
            <person name="Guigo R."/>
            <person name="Gustafson E.A."/>
            <person name="Haerty W."/>
            <person name="Hahn M.W."/>
            <person name="Halligan D.L."/>
            <person name="Halpern A.L."/>
            <person name="Halter G.M."/>
            <person name="Han M.V."/>
            <person name="Heger A."/>
            <person name="Hillier L."/>
            <person name="Hinrichs A.S."/>
            <person name="Holmes I."/>
            <person name="Hoskins R.A."/>
            <person name="Hubisz M.J."/>
            <person name="Hultmark D."/>
            <person name="Huntley M.A."/>
            <person name="Jaffe D.B."/>
            <person name="Jagadeeshan S."/>
            <person name="Jeck W.R."/>
            <person name="Johnson J."/>
            <person name="Jones C.D."/>
            <person name="Jordan W.C."/>
            <person name="Karpen G.H."/>
            <person name="Kataoka E."/>
            <person name="Keightley P.D."/>
            <person name="Kheradpour P."/>
            <person name="Kirkness E.F."/>
            <person name="Koerich L.B."/>
            <person name="Kristiansen K."/>
            <person name="Kudrna D."/>
            <person name="Kulathinal R.J."/>
            <person name="Kumar S."/>
            <person name="Kwok R."/>
            <person name="Lander E."/>
            <person name="Langley C.H."/>
            <person name="Lapoint R."/>
            <person name="Lazzaro B.P."/>
            <person name="Lee S.J."/>
            <person name="Levesque L."/>
            <person name="Li R."/>
            <person name="Lin C.F."/>
            <person name="Lin M.F."/>
            <person name="Lindblad-Toh K."/>
            <person name="Llopart A."/>
            <person name="Long M."/>
            <person name="Low L."/>
            <person name="Lozovsky E."/>
            <person name="Lu J."/>
            <person name="Luo M."/>
            <person name="Machado C.A."/>
            <person name="Makalowski W."/>
            <person name="Marzo M."/>
            <person name="Matsuda M."/>
            <person name="Matzkin L."/>
            <person name="McAllister B."/>
            <person name="McBride C.S."/>
            <person name="McKernan B."/>
            <person name="McKernan K."/>
            <person name="Mendez-Lago M."/>
            <person name="Minx P."/>
            <person name="Mollenhauer M.U."/>
            <person name="Montooth K."/>
            <person name="Mount S.M."/>
            <person name="Mu X."/>
            <person name="Myers E."/>
            <person name="Negre B."/>
            <person name="Newfeld S."/>
            <person name="Nielsen R."/>
            <person name="Noor M.A."/>
            <person name="O'Grady P."/>
            <person name="Pachter L."/>
            <person name="Papaceit M."/>
            <person name="Parisi M.J."/>
            <person name="Parisi M."/>
            <person name="Parts L."/>
            <person name="Pedersen J.S."/>
            <person name="Pesole G."/>
            <person name="Phillippy A.M."/>
            <person name="Ponting C.P."/>
            <person name="Pop M."/>
            <person name="Porcelli D."/>
            <person name="Powell J.R."/>
            <person name="Prohaska S."/>
            <person name="Pruitt K."/>
            <person name="Puig M."/>
            <person name="Quesneville H."/>
            <person name="Ram K.R."/>
            <person name="Rand D."/>
            <person name="Rasmussen M.D."/>
            <person name="Reed L.K."/>
            <person name="Reenan R."/>
            <person name="Reily A."/>
            <person name="Remington K.A."/>
            <person name="Rieger T.T."/>
            <person name="Ritchie M.G."/>
            <person name="Robin C."/>
            <person name="Rogers Y.H."/>
            <person name="Rohde C."/>
            <person name="Rozas J."/>
            <person name="Rubenfield M.J."/>
            <person name="Ruiz A."/>
            <person name="Russo S."/>
            <person name="Salzberg S.L."/>
            <person name="Sanchez-Gracia A."/>
            <person name="Saranga D.J."/>
            <person name="Sato H."/>
            <person name="Schaeffer S.W."/>
            <person name="Schatz M.C."/>
            <person name="Schlenke T."/>
            <person name="Schwartz R."/>
            <person name="Segarra C."/>
            <person name="Singh R.S."/>
            <person name="Sirot L."/>
            <person name="Sirota M."/>
            <person name="Sisneros N.B."/>
            <person name="Smith C.D."/>
            <person name="Smith T.F."/>
            <person name="Spieth J."/>
            <person name="Stage D.E."/>
            <person name="Stark A."/>
            <person name="Stephan W."/>
            <person name="Strausberg R.L."/>
            <person name="Strempel S."/>
            <person name="Sturgill D."/>
            <person name="Sutton G."/>
            <person name="Sutton G.G."/>
            <person name="Tao W."/>
            <person name="Teichmann S."/>
            <person name="Tobari Y.N."/>
            <person name="Tomimura Y."/>
            <person name="Tsolas J.M."/>
            <person name="Valente V.L."/>
            <person name="Venter E."/>
            <person name="Venter J.C."/>
            <person name="Vicario S."/>
            <person name="Vieira F.G."/>
            <person name="Vilella A.J."/>
            <person name="Villasante A."/>
            <person name="Walenz B."/>
            <person name="Wang J."/>
            <person name="Wasserman M."/>
            <person name="Watts T."/>
            <person name="Wilson D."/>
            <person name="Wilson R.K."/>
            <person name="Wing R.A."/>
            <person name="Wolfner M.F."/>
            <person name="Wong A."/>
            <person name="Wong G.K."/>
            <person name="Wu C.I."/>
            <person name="Wu G."/>
            <person name="Yamamoto D."/>
            <person name="Yang H.P."/>
            <person name="Yang S.P."/>
            <person name="Yorke J.A."/>
            <person name="Yoshida K."/>
            <person name="Zdobnov E."/>
            <person name="Zhang P."/>
            <person name="Zhang Y."/>
            <person name="Zimin A.V."/>
            <person name="Baldwin J."/>
            <person name="Abdouelleil A."/>
            <person name="Abdulkadir J."/>
            <person name="Abebe A."/>
            <person name="Abera B."/>
            <person name="Abreu J."/>
            <person name="Acer S.C."/>
            <person name="Aftuck L."/>
            <person name="Alexander A."/>
            <person name="An P."/>
            <person name="Anderson E."/>
            <person name="Anderson S."/>
            <person name="Arachi H."/>
            <person name="Azer M."/>
            <person name="Bachantsang P."/>
            <person name="Barry A."/>
            <person name="Bayul T."/>
            <person name="Berlin A."/>
            <person name="Bessette D."/>
            <person name="Bloom T."/>
            <person name="Blye J."/>
            <person name="Boguslavskiy L."/>
            <person name="Bonnet C."/>
            <person name="Boukhgalter B."/>
            <person name="Bourzgui I."/>
            <person name="Brown A."/>
            <person name="Cahill P."/>
            <person name="Channer S."/>
            <person name="Cheshatsang Y."/>
            <person name="Chuda L."/>
            <person name="Citroen M."/>
            <person name="Collymore A."/>
            <person name="Cooke P."/>
            <person name="Costello M."/>
            <person name="D'Aco K."/>
            <person name="Daza R."/>
            <person name="De Haan G."/>
            <person name="DeGray S."/>
            <person name="DeMaso C."/>
            <person name="Dhargay N."/>
            <person name="Dooley K."/>
            <person name="Dooley E."/>
            <person name="Doricent M."/>
            <person name="Dorje P."/>
            <person name="Dorjee K."/>
            <person name="Dupes A."/>
            <person name="Elong R."/>
            <person name="Falk J."/>
            <person name="Farina A."/>
            <person name="Faro S."/>
            <person name="Ferguson D."/>
            <person name="Fisher S."/>
            <person name="Foley C.D."/>
            <person name="Franke A."/>
            <person name="Friedrich D."/>
            <person name="Gadbois L."/>
            <person name="Gearin G."/>
            <person name="Gearin C.R."/>
            <person name="Giannoukos G."/>
            <person name="Goode T."/>
            <person name="Graham J."/>
            <person name="Grandbois E."/>
            <person name="Grewal S."/>
            <person name="Gyaltsen K."/>
            <person name="Hafez N."/>
            <person name="Hagos B."/>
            <person name="Hall J."/>
            <person name="Henson C."/>
            <person name="Hollinger A."/>
            <person name="Honan T."/>
            <person name="Huard M.D."/>
            <person name="Hughes L."/>
            <person name="Hurhula B."/>
            <person name="Husby M.E."/>
            <person name="Kamat A."/>
            <person name="Kanga B."/>
            <person name="Kashin S."/>
            <person name="Khazanovich D."/>
            <person name="Kisner P."/>
            <person name="Lance K."/>
            <person name="Lara M."/>
            <person name="Lee W."/>
            <person name="Lennon N."/>
            <person name="Letendre F."/>
            <person name="LeVine R."/>
            <person name="Lipovsky A."/>
            <person name="Liu X."/>
            <person name="Liu J."/>
            <person name="Liu S."/>
            <person name="Lokyitsang T."/>
            <person name="Lokyitsang Y."/>
            <person name="Lubonja R."/>
            <person name="Lui A."/>
            <person name="MacDonald P."/>
            <person name="Magnisalis V."/>
            <person name="Maru K."/>
            <person name="Matthews C."/>
            <person name="McCusker W."/>
            <person name="McDonough S."/>
            <person name="Mehta T."/>
            <person name="Meldrim J."/>
            <person name="Meneus L."/>
            <person name="Mihai O."/>
            <person name="Mihalev A."/>
            <person name="Mihova T."/>
            <person name="Mittelman R."/>
            <person name="Mlenga V."/>
            <person name="Montmayeur A."/>
            <person name="Mulrain L."/>
            <person name="Navidi A."/>
            <person name="Naylor J."/>
            <person name="Negash T."/>
            <person name="Nguyen T."/>
            <person name="Nguyen N."/>
            <person name="Nicol R."/>
            <person name="Norbu C."/>
            <person name="Norbu N."/>
            <person name="Novod N."/>
            <person name="O'Neill B."/>
            <person name="Osman S."/>
            <person name="Markiewicz E."/>
            <person name="Oyono O.L."/>
            <person name="Patti C."/>
            <person name="Phunkhang P."/>
            <person name="Pierre F."/>
            <person name="Priest M."/>
            <person name="Raghuraman S."/>
            <person name="Rege F."/>
            <person name="Reyes R."/>
            <person name="Rise C."/>
            <person name="Rogov P."/>
            <person name="Ross K."/>
            <person name="Ryan E."/>
            <person name="Settipalli S."/>
            <person name="Shea T."/>
            <person name="Sherpa N."/>
            <person name="Shi L."/>
            <person name="Shih D."/>
            <person name="Sparrow T."/>
            <person name="Spaulding J."/>
            <person name="Stalker J."/>
            <person name="Stange-Thomann N."/>
            <person name="Stavropoulos S."/>
            <person name="Stone C."/>
            <person name="Strader C."/>
            <person name="Tesfaye S."/>
            <person name="Thomson T."/>
            <person name="Thoulutsang Y."/>
            <person name="Thoulutsang D."/>
            <person name="Topham K."/>
            <person name="Topping I."/>
            <person name="Tsamla T."/>
            <person name="Vassiliev H."/>
            <person name="Vo A."/>
            <person name="Wangchuk T."/>
            <person name="Wangdi T."/>
            <person name="Weiand M."/>
            <person name="Wilkinson J."/>
            <person name="Wilson A."/>
            <person name="Yadav S."/>
            <person name="Young G."/>
            <person name="Yu Q."/>
            <person name="Zembek L."/>
            <person name="Zhong D."/>
            <person name="Zimmer A."/>
            <person name="Zwirko Z."/>
            <person name="Jaffe D.B."/>
            <person name="Alvarez P."/>
            <person name="Brockman W."/>
            <person name="Butler J."/>
            <person name="Chin C."/>
            <person name="Gnerre S."/>
            <person name="Grabherr M."/>
            <person name="Kleber M."/>
            <person name="Mauceli E."/>
            <person name="MacCallum I."/>
        </authorList>
    </citation>
    <scope>NUCLEOTIDE SEQUENCE [LARGE SCALE GENOMIC DNA]</scope>
    <source>
        <strain evidence="2">white501</strain>
    </source>
</reference>
<protein>
    <submittedName>
        <fullName evidence="1">GD21712</fullName>
    </submittedName>
</protein>
<keyword evidence="2" id="KW-1185">Reference proteome</keyword>
<dbReference type="Proteomes" id="UP000000304">
    <property type="component" value="Chromosome 2L"/>
</dbReference>
<gene>
    <name evidence="1" type="primary">Dsim\GD21712</name>
    <name evidence="1" type="ORF">Dsim_GD21712</name>
</gene>
<dbReference type="OMA" id="RDCCIPI"/>
<dbReference type="AlphaFoldDB" id="B4QAH8"/>
<evidence type="ECO:0000313" key="1">
    <source>
        <dbReference type="EMBL" id="EDX05595.1"/>
    </source>
</evidence>
<sequence length="126" mass="13773">MVTTSLPTLSTAIEMPFAPLIQCNTCQRRLGSAPDFSTANFFYDSVLALFPGFGHLAKGLAGWCVVHGEMGNGERGWLGMAVANAKGMPRKGGRVSFWPSPSSRRDCCIPIHGLYRLWQQLLPELC</sequence>
<proteinExistence type="predicted"/>